<dbReference type="GeneID" id="19236077"/>
<sequence>MSAPQDTWGNIKIPRIGALGGILKDSSRCIQVLNTNVDYSSLVAIPVTGVAQTGNSSFTMDSAYYDLTGEDPIEVLPDDEVDWQCQRGLSPCVGSIRLPNSSAPFDSTFSMGTFAPNKNRFADLAAGSGDVVSDDHNCPRTINIQSVTGSIYS</sequence>
<gene>
    <name evidence="1" type="ORF">EPUS_01018</name>
</gene>
<proteinExistence type="predicted"/>
<evidence type="ECO:0000313" key="2">
    <source>
        <dbReference type="Proteomes" id="UP000019373"/>
    </source>
</evidence>
<dbReference type="Proteomes" id="UP000019373">
    <property type="component" value="Unassembled WGS sequence"/>
</dbReference>
<organism evidence="1 2">
    <name type="scientific">Endocarpon pusillum (strain Z07020 / HMAS-L-300199)</name>
    <name type="common">Lichen-forming fungus</name>
    <dbReference type="NCBI Taxonomy" id="1263415"/>
    <lineage>
        <taxon>Eukaryota</taxon>
        <taxon>Fungi</taxon>
        <taxon>Dikarya</taxon>
        <taxon>Ascomycota</taxon>
        <taxon>Pezizomycotina</taxon>
        <taxon>Eurotiomycetes</taxon>
        <taxon>Chaetothyriomycetidae</taxon>
        <taxon>Verrucariales</taxon>
        <taxon>Verrucariaceae</taxon>
        <taxon>Endocarpon</taxon>
    </lineage>
</organism>
<dbReference type="AlphaFoldDB" id="U1FW39"/>
<name>U1FW39_ENDPU</name>
<dbReference type="OrthoDB" id="3692311at2759"/>
<dbReference type="HOGENOM" id="CLU_1713238_0_0_1"/>
<protein>
    <submittedName>
        <fullName evidence="1">Uncharacterized protein</fullName>
    </submittedName>
</protein>
<reference evidence="2" key="1">
    <citation type="journal article" date="2014" name="BMC Genomics">
        <title>Genome characteristics reveal the impact of lichenization on lichen-forming fungus Endocarpon pusillum Hedwig (Verrucariales, Ascomycota).</title>
        <authorList>
            <person name="Wang Y.-Y."/>
            <person name="Liu B."/>
            <person name="Zhang X.-Y."/>
            <person name="Zhou Q.-M."/>
            <person name="Zhang T."/>
            <person name="Li H."/>
            <person name="Yu Y.-F."/>
            <person name="Zhang X.-L."/>
            <person name="Hao X.-Y."/>
            <person name="Wang M."/>
            <person name="Wang L."/>
            <person name="Wei J.-C."/>
        </authorList>
    </citation>
    <scope>NUCLEOTIDE SEQUENCE [LARGE SCALE GENOMIC DNA]</scope>
    <source>
        <strain evidence="2">Z07020 / HMAS-L-300199</strain>
    </source>
</reference>
<dbReference type="EMBL" id="KE721469">
    <property type="protein sequence ID" value="ERF69062.1"/>
    <property type="molecule type" value="Genomic_DNA"/>
</dbReference>
<keyword evidence="2" id="KW-1185">Reference proteome</keyword>
<accession>U1FW39</accession>
<dbReference type="RefSeq" id="XP_007805122.1">
    <property type="nucleotide sequence ID" value="XM_007806931.1"/>
</dbReference>
<evidence type="ECO:0000313" key="1">
    <source>
        <dbReference type="EMBL" id="ERF69062.1"/>
    </source>
</evidence>